<dbReference type="OMA" id="RIVDSEC"/>
<dbReference type="eggNOG" id="ENOG502QTKH">
    <property type="taxonomic scope" value="Eukaryota"/>
</dbReference>
<proteinExistence type="predicted"/>
<protein>
    <submittedName>
        <fullName evidence="1">Uncharacterized protein</fullName>
    </submittedName>
</protein>
<dbReference type="PANTHER" id="PTHR31370:SF6">
    <property type="entry name" value="F-BOX PROTEIN"/>
    <property type="match status" value="1"/>
</dbReference>
<name>D8RM39_SELML</name>
<evidence type="ECO:0000313" key="1">
    <source>
        <dbReference type="EMBL" id="EFJ27037.1"/>
    </source>
</evidence>
<organism evidence="2">
    <name type="scientific">Selaginella moellendorffii</name>
    <name type="common">Spikemoss</name>
    <dbReference type="NCBI Taxonomy" id="88036"/>
    <lineage>
        <taxon>Eukaryota</taxon>
        <taxon>Viridiplantae</taxon>
        <taxon>Streptophyta</taxon>
        <taxon>Embryophyta</taxon>
        <taxon>Tracheophyta</taxon>
        <taxon>Lycopodiopsida</taxon>
        <taxon>Selaginellales</taxon>
        <taxon>Selaginellaceae</taxon>
        <taxon>Selaginella</taxon>
    </lineage>
</organism>
<dbReference type="Proteomes" id="UP000001514">
    <property type="component" value="Unassembled WGS sequence"/>
</dbReference>
<dbReference type="HOGENOM" id="CLU_916380_0_0_1"/>
<dbReference type="PANTHER" id="PTHR31370">
    <property type="entry name" value="F-BOX PROTEIN FAMILY-LIKE"/>
    <property type="match status" value="1"/>
</dbReference>
<reference evidence="1 2" key="1">
    <citation type="journal article" date="2011" name="Science">
        <title>The Selaginella genome identifies genetic changes associated with the evolution of vascular plants.</title>
        <authorList>
            <person name="Banks J.A."/>
            <person name="Nishiyama T."/>
            <person name="Hasebe M."/>
            <person name="Bowman J.L."/>
            <person name="Gribskov M."/>
            <person name="dePamphilis C."/>
            <person name="Albert V.A."/>
            <person name="Aono N."/>
            <person name="Aoyama T."/>
            <person name="Ambrose B.A."/>
            <person name="Ashton N.W."/>
            <person name="Axtell M.J."/>
            <person name="Barker E."/>
            <person name="Barker M.S."/>
            <person name="Bennetzen J.L."/>
            <person name="Bonawitz N.D."/>
            <person name="Chapple C."/>
            <person name="Cheng C."/>
            <person name="Correa L.G."/>
            <person name="Dacre M."/>
            <person name="DeBarry J."/>
            <person name="Dreyer I."/>
            <person name="Elias M."/>
            <person name="Engstrom E.M."/>
            <person name="Estelle M."/>
            <person name="Feng L."/>
            <person name="Finet C."/>
            <person name="Floyd S.K."/>
            <person name="Frommer W.B."/>
            <person name="Fujita T."/>
            <person name="Gramzow L."/>
            <person name="Gutensohn M."/>
            <person name="Harholt J."/>
            <person name="Hattori M."/>
            <person name="Heyl A."/>
            <person name="Hirai T."/>
            <person name="Hiwatashi Y."/>
            <person name="Ishikawa M."/>
            <person name="Iwata M."/>
            <person name="Karol K.G."/>
            <person name="Koehler B."/>
            <person name="Kolukisaoglu U."/>
            <person name="Kubo M."/>
            <person name="Kurata T."/>
            <person name="Lalonde S."/>
            <person name="Li K."/>
            <person name="Li Y."/>
            <person name="Litt A."/>
            <person name="Lyons E."/>
            <person name="Manning G."/>
            <person name="Maruyama T."/>
            <person name="Michael T.P."/>
            <person name="Mikami K."/>
            <person name="Miyazaki S."/>
            <person name="Morinaga S."/>
            <person name="Murata T."/>
            <person name="Mueller-Roeber B."/>
            <person name="Nelson D.R."/>
            <person name="Obara M."/>
            <person name="Oguri Y."/>
            <person name="Olmstead R.G."/>
            <person name="Onodera N."/>
            <person name="Petersen B.L."/>
            <person name="Pils B."/>
            <person name="Prigge M."/>
            <person name="Rensing S.A."/>
            <person name="Riano-Pachon D.M."/>
            <person name="Roberts A.W."/>
            <person name="Sato Y."/>
            <person name="Scheller H.V."/>
            <person name="Schulz B."/>
            <person name="Schulz C."/>
            <person name="Shakirov E.V."/>
            <person name="Shibagaki N."/>
            <person name="Shinohara N."/>
            <person name="Shippen D.E."/>
            <person name="Soerensen I."/>
            <person name="Sotooka R."/>
            <person name="Sugimoto N."/>
            <person name="Sugita M."/>
            <person name="Sumikawa N."/>
            <person name="Tanurdzic M."/>
            <person name="Theissen G."/>
            <person name="Ulvskov P."/>
            <person name="Wakazuki S."/>
            <person name="Weng J.K."/>
            <person name="Willats W.W."/>
            <person name="Wipf D."/>
            <person name="Wolf P.G."/>
            <person name="Yang L."/>
            <person name="Zimmer A.D."/>
            <person name="Zhu Q."/>
            <person name="Mitros T."/>
            <person name="Hellsten U."/>
            <person name="Loque D."/>
            <person name="Otillar R."/>
            <person name="Salamov A."/>
            <person name="Schmutz J."/>
            <person name="Shapiro H."/>
            <person name="Lindquist E."/>
            <person name="Lucas S."/>
            <person name="Rokhsar D."/>
            <person name="Grigoriev I.V."/>
        </authorList>
    </citation>
    <scope>NUCLEOTIDE SEQUENCE [LARGE SCALE GENOMIC DNA]</scope>
</reference>
<evidence type="ECO:0000313" key="2">
    <source>
        <dbReference type="Proteomes" id="UP000001514"/>
    </source>
</evidence>
<dbReference type="InterPro" id="IPR040275">
    <property type="entry name" value="At5g39450-like"/>
</dbReference>
<dbReference type="KEGG" id="smo:SELMODRAFT_412626"/>
<dbReference type="AlphaFoldDB" id="D8RM39"/>
<dbReference type="EMBL" id="GL377583">
    <property type="protein sequence ID" value="EFJ27037.1"/>
    <property type="molecule type" value="Genomic_DNA"/>
</dbReference>
<sequence>MELQGEPVQCERIVDSECLSGKLGSSYASEDRPAAATANAATSTIAATTPASKRSGFAGFLKAKIRQIVLRSKLAAQEGKRKNRTEVASPGAAPSRRLTLREYLRQGAGVGLRLEAASLKLTLYRAWPIICENRFALYKLPEQKAVEGRELAGLWGGTFGWPPGRPDGESKPGKPLFFLLLSYDDEGDRERDGGGGGRLLIATKILEGTHYVLHPNGSAMFTARVEEPSPERFPWESYRDGSVVETMECYQGEGISNGYGFRYPSSKPGALFVHRSGMLAFVWSESRAVLTLEKLDVEEMLRNGERVGALTPIANFAYHTKANSNVFAGCASH</sequence>
<keyword evidence="2" id="KW-1185">Reference proteome</keyword>
<accession>D8RM39</accession>
<dbReference type="InParanoid" id="D8RM39"/>
<gene>
    <name evidence="1" type="ORF">SELMODRAFT_412626</name>
</gene>
<dbReference type="Gramene" id="EFJ27037">
    <property type="protein sequence ID" value="EFJ27037"/>
    <property type="gene ID" value="SELMODRAFT_412626"/>
</dbReference>